<dbReference type="GO" id="GO:0005886">
    <property type="term" value="C:plasma membrane"/>
    <property type="evidence" value="ECO:0007669"/>
    <property type="project" value="UniProtKB-SubCell"/>
</dbReference>
<dbReference type="PROSITE" id="PS50213">
    <property type="entry name" value="FAS1"/>
    <property type="match status" value="2"/>
</dbReference>
<dbReference type="PANTHER" id="PTHR32077:SF59">
    <property type="entry name" value="FASCICLIN-LIKE ARABINOGALACTAN PROTEIN 12"/>
    <property type="match status" value="1"/>
</dbReference>
<dbReference type="SMART" id="SM00554">
    <property type="entry name" value="FAS1"/>
    <property type="match status" value="2"/>
</dbReference>
<dbReference type="Pfam" id="PF02469">
    <property type="entry name" value="Fasciclin"/>
    <property type="match status" value="2"/>
</dbReference>
<reference evidence="13 14" key="1">
    <citation type="submission" date="2018-10" db="EMBL/GenBank/DDBJ databases">
        <title>A high-quality apple genome assembly.</title>
        <authorList>
            <person name="Hu J."/>
        </authorList>
    </citation>
    <scope>NUCLEOTIDE SEQUENCE [LARGE SCALE GENOMIC DNA]</scope>
    <source>
        <strain evidence="14">cv. HFTH1</strain>
        <tissue evidence="13">Young leaf</tissue>
    </source>
</reference>
<keyword evidence="4" id="KW-0449">Lipoprotein</keyword>
<evidence type="ECO:0000313" key="13">
    <source>
        <dbReference type="EMBL" id="RXI04545.1"/>
    </source>
</evidence>
<dbReference type="InterPro" id="IPR045003">
    <property type="entry name" value="FLA_A"/>
</dbReference>
<gene>
    <name evidence="13" type="ORF">DVH24_038819</name>
</gene>
<protein>
    <recommendedName>
        <fullName evidence="12">FAS1 domain-containing protein</fullName>
    </recommendedName>
</protein>
<evidence type="ECO:0000256" key="5">
    <source>
        <dbReference type="ARBA" id="ARBA00022729"/>
    </source>
</evidence>
<accession>A0A498KFK8</accession>
<dbReference type="STRING" id="3750.A0A498KFK8"/>
<evidence type="ECO:0000256" key="8">
    <source>
        <dbReference type="ARBA" id="ARBA00023180"/>
    </source>
</evidence>
<organism evidence="13 14">
    <name type="scientific">Malus domestica</name>
    <name type="common">Apple</name>
    <name type="synonym">Pyrus malus</name>
    <dbReference type="NCBI Taxonomy" id="3750"/>
    <lineage>
        <taxon>Eukaryota</taxon>
        <taxon>Viridiplantae</taxon>
        <taxon>Streptophyta</taxon>
        <taxon>Embryophyta</taxon>
        <taxon>Tracheophyta</taxon>
        <taxon>Spermatophyta</taxon>
        <taxon>Magnoliopsida</taxon>
        <taxon>eudicotyledons</taxon>
        <taxon>Gunneridae</taxon>
        <taxon>Pentapetalae</taxon>
        <taxon>rosids</taxon>
        <taxon>fabids</taxon>
        <taxon>Rosales</taxon>
        <taxon>Rosaceae</taxon>
        <taxon>Amygdaloideae</taxon>
        <taxon>Maleae</taxon>
        <taxon>Malus</taxon>
    </lineage>
</organism>
<dbReference type="PANTHER" id="PTHR32077">
    <property type="entry name" value="FASCICLIN-LIKE ARABINOGALACTAN PROTEIN"/>
    <property type="match status" value="1"/>
</dbReference>
<feature type="region of interest" description="Disordered" evidence="10">
    <location>
        <begin position="227"/>
        <end position="246"/>
    </location>
</feature>
<feature type="compositionally biased region" description="Pro residues" evidence="10">
    <location>
        <begin position="483"/>
        <end position="493"/>
    </location>
</feature>
<comment type="similarity">
    <text evidence="2">Belongs to the fasciclin-like AGP family.</text>
</comment>
<comment type="function">
    <text evidence="9">May be a cell surface adhesion protein.</text>
</comment>
<evidence type="ECO:0000256" key="2">
    <source>
        <dbReference type="ARBA" id="ARBA00007843"/>
    </source>
</evidence>
<name>A0A498KFK8_MALDO</name>
<dbReference type="Proteomes" id="UP000290289">
    <property type="component" value="Chromosome 3"/>
</dbReference>
<evidence type="ECO:0000256" key="4">
    <source>
        <dbReference type="ARBA" id="ARBA00022622"/>
    </source>
</evidence>
<evidence type="ECO:0000256" key="7">
    <source>
        <dbReference type="ARBA" id="ARBA00023136"/>
    </source>
</evidence>
<evidence type="ECO:0000313" key="14">
    <source>
        <dbReference type="Proteomes" id="UP000290289"/>
    </source>
</evidence>
<sequence length="546" mass="57121">MMKQQYQPLFSLTLLLIFLSHCAKTLAQGPAAAPAITSPAAVPVPPANAPALTSPAAIPAPPANAPAPPGPTNVTKILEKAGGFNVLIRLLKTTQVDNQLYGQLNKSSTEFTLLAPSDSAFSKLKGGSMNSLSVEQKVKLLQFHLIPDYLTTQNFQTVSNPVRTQVGNGFDYPLNITTSGKTVNISTGLVNTSISDTVYSDGQLAIYQVDSVLQPYGIFAPKLRLPSPASAPGEEQPKEEPSLDPVAEVKSGAVPTLNIAKINGIVSIGYQPLFSLILLLIFISHSTKTLAQGPAAAPAITSPAAVPLPPANAPSLTSPVAVPAPPANAPAPTGPTNISKILEKAGGFNILIRLLKSTQIDKQLYSQLNNTNSELTLLAPSDGAFSNLGSLNSLSDEQKTQLLQFHLIPDFISTQKFQTISNPVRTQAGDGFEYPLNITTSGNAVNISTGLVNTSISGTVYSDGQLAIYQVDSVLQPYGVFAPKPPPPTPAPAPALAEEKPKKKPSHQVPVAEVKSGAVPTLKIPKINGIVSIGVTLLAAAAMNFL</sequence>
<feature type="domain" description="FAS1" evidence="12">
    <location>
        <begin position="71"/>
        <end position="213"/>
    </location>
</feature>
<dbReference type="AlphaFoldDB" id="A0A498KFK8"/>
<keyword evidence="4" id="KW-0336">GPI-anchor</keyword>
<dbReference type="InterPro" id="IPR000782">
    <property type="entry name" value="FAS1_domain"/>
</dbReference>
<feature type="domain" description="FAS1" evidence="12">
    <location>
        <begin position="335"/>
        <end position="475"/>
    </location>
</feature>
<dbReference type="Gene3D" id="2.30.180.10">
    <property type="entry name" value="FAS1 domain"/>
    <property type="match status" value="2"/>
</dbReference>
<keyword evidence="6" id="KW-0654">Proteoglycan</keyword>
<evidence type="ECO:0000256" key="6">
    <source>
        <dbReference type="ARBA" id="ARBA00022974"/>
    </source>
</evidence>
<dbReference type="InterPro" id="IPR036378">
    <property type="entry name" value="FAS1_dom_sf"/>
</dbReference>
<keyword evidence="3" id="KW-1003">Cell membrane</keyword>
<dbReference type="FunFam" id="2.30.180.10:FF:000006">
    <property type="entry name" value="Fasciclin-like arabinogalactan protein 11"/>
    <property type="match status" value="2"/>
</dbReference>
<evidence type="ECO:0000256" key="1">
    <source>
        <dbReference type="ARBA" id="ARBA00004609"/>
    </source>
</evidence>
<comment type="subcellular location">
    <subcellularLocation>
        <location evidence="1">Cell membrane</location>
        <topology evidence="1">Lipid-anchor</topology>
        <topology evidence="1">GPI-anchor</topology>
    </subcellularLocation>
</comment>
<keyword evidence="14" id="KW-1185">Reference proteome</keyword>
<evidence type="ECO:0000256" key="9">
    <source>
        <dbReference type="ARBA" id="ARBA00024686"/>
    </source>
</evidence>
<dbReference type="SUPFAM" id="SSF82153">
    <property type="entry name" value="FAS1 domain"/>
    <property type="match status" value="2"/>
</dbReference>
<dbReference type="GO" id="GO:0009834">
    <property type="term" value="P:plant-type secondary cell wall biogenesis"/>
    <property type="evidence" value="ECO:0007669"/>
    <property type="project" value="UniProtKB-ARBA"/>
</dbReference>
<keyword evidence="5 11" id="KW-0732">Signal</keyword>
<keyword evidence="7" id="KW-0472">Membrane</keyword>
<evidence type="ECO:0000259" key="12">
    <source>
        <dbReference type="PROSITE" id="PS50213"/>
    </source>
</evidence>
<feature type="region of interest" description="Disordered" evidence="10">
    <location>
        <begin position="482"/>
        <end position="510"/>
    </location>
</feature>
<comment type="caution">
    <text evidence="13">The sequence shown here is derived from an EMBL/GenBank/DDBJ whole genome shotgun (WGS) entry which is preliminary data.</text>
</comment>
<keyword evidence="8" id="KW-0325">Glycoprotein</keyword>
<proteinExistence type="inferred from homology"/>
<feature type="chain" id="PRO_5019870357" description="FAS1 domain-containing protein" evidence="11">
    <location>
        <begin position="28"/>
        <end position="546"/>
    </location>
</feature>
<evidence type="ECO:0000256" key="10">
    <source>
        <dbReference type="SAM" id="MobiDB-lite"/>
    </source>
</evidence>
<feature type="signal peptide" evidence="11">
    <location>
        <begin position="1"/>
        <end position="27"/>
    </location>
</feature>
<evidence type="ECO:0000256" key="11">
    <source>
        <dbReference type="SAM" id="SignalP"/>
    </source>
</evidence>
<evidence type="ECO:0000256" key="3">
    <source>
        <dbReference type="ARBA" id="ARBA00022475"/>
    </source>
</evidence>
<dbReference type="GO" id="GO:0098552">
    <property type="term" value="C:side of membrane"/>
    <property type="evidence" value="ECO:0007669"/>
    <property type="project" value="UniProtKB-KW"/>
</dbReference>
<dbReference type="EMBL" id="RDQH01000329">
    <property type="protein sequence ID" value="RXI04545.1"/>
    <property type="molecule type" value="Genomic_DNA"/>
</dbReference>